<gene>
    <name evidence="2" type="ORF">H4F90_05920</name>
</gene>
<organism evidence="2 3">
    <name type="scientific">Aquariibacter albus</name>
    <dbReference type="NCBI Taxonomy" id="2759899"/>
    <lineage>
        <taxon>Bacteria</taxon>
        <taxon>Pseudomonadati</taxon>
        <taxon>Pseudomonadota</taxon>
        <taxon>Betaproteobacteria</taxon>
        <taxon>Burkholderiales</taxon>
        <taxon>Sphaerotilaceae</taxon>
        <taxon>Aquariibacter</taxon>
    </lineage>
</organism>
<comment type="caution">
    <text evidence="2">The sequence shown here is derived from an EMBL/GenBank/DDBJ whole genome shotgun (WGS) entry which is preliminary data.</text>
</comment>
<dbReference type="AlphaFoldDB" id="A0A839HH91"/>
<dbReference type="GO" id="GO:0016787">
    <property type="term" value="F:hydrolase activity"/>
    <property type="evidence" value="ECO:0007669"/>
    <property type="project" value="UniProtKB-KW"/>
</dbReference>
<dbReference type="InterPro" id="IPR041407">
    <property type="entry name" value="MazG_C"/>
</dbReference>
<dbReference type="SUPFAM" id="SSF101386">
    <property type="entry name" value="all-alpha NTP pyrophosphatases"/>
    <property type="match status" value="1"/>
</dbReference>
<evidence type="ECO:0000313" key="2">
    <source>
        <dbReference type="EMBL" id="MBB1161515.1"/>
    </source>
</evidence>
<protein>
    <submittedName>
        <fullName evidence="2">Nucleoside triphosphate pyrophosphohydrolase family protein</fullName>
    </submittedName>
</protein>
<feature type="domain" description="MazG C-terminal" evidence="1">
    <location>
        <begin position="210"/>
        <end position="398"/>
    </location>
</feature>
<evidence type="ECO:0000259" key="1">
    <source>
        <dbReference type="Pfam" id="PF18722"/>
    </source>
</evidence>
<sequence length="405" mass="45450">MTRAQPQRPPLTIADYAQKATETDRFTDVPGGLTKLAFGFFGEVGGLLAALKKVNRDQLRATETDVAGEEIGDALWYLIALSNAQQLLPRALGLACLARLRSRFGEADRESSGEIDFRQIDGLIAIHGNGLQDARVELLGELARMSGEIIGRADRPQLELGAPSQLEFLGSLLAMLGLLCASFMLKLEDVARDNIVKTHGRWPGPDRTYLPPFDSTFPEHERFPPELRIEFIERVSARGTFVVQRLNEVFIGDPLTDNSHEPDDYRFHDVFHLAYVAHLGWSPVIRALLKRKRKSRPAVDENEDGARAMIIEEGIATWIFNHAKQRDLYIDVPAGKLEYGLLKQVQSMVSGFEVATCPLWQWEQAILDGFRVFRELQKREHRGGMVVVDMVKHSLTFVAPVQAVR</sequence>
<proteinExistence type="predicted"/>
<dbReference type="InterPro" id="IPR011379">
    <property type="entry name" value="MazG-related_GP37"/>
</dbReference>
<keyword evidence="3" id="KW-1185">Reference proteome</keyword>
<evidence type="ECO:0000313" key="3">
    <source>
        <dbReference type="Proteomes" id="UP000586093"/>
    </source>
</evidence>
<dbReference type="Pfam" id="PF18722">
    <property type="entry name" value="MazG_C"/>
    <property type="match status" value="1"/>
</dbReference>
<dbReference type="EMBL" id="JACIVI010000001">
    <property type="protein sequence ID" value="MBB1161515.1"/>
    <property type="molecule type" value="Genomic_DNA"/>
</dbReference>
<dbReference type="CDD" id="cd11541">
    <property type="entry name" value="NTP-PPase_u4"/>
    <property type="match status" value="1"/>
</dbReference>
<dbReference type="Gene3D" id="1.10.287.1080">
    <property type="entry name" value="MazG-like"/>
    <property type="match status" value="1"/>
</dbReference>
<accession>A0A839HH91</accession>
<reference evidence="2 3" key="1">
    <citation type="submission" date="2020-08" db="EMBL/GenBank/DDBJ databases">
        <title>Aquariorum lacteus gen. nov., sp. nov., a new member of the family Comamonadaceae, isolated from freshwater aquarium.</title>
        <authorList>
            <person name="Chun S.-J."/>
        </authorList>
    </citation>
    <scope>NUCLEOTIDE SEQUENCE [LARGE SCALE GENOMIC DNA]</scope>
    <source>
        <strain evidence="2 3">SJAQ100</strain>
    </source>
</reference>
<dbReference type="Proteomes" id="UP000586093">
    <property type="component" value="Unassembled WGS sequence"/>
</dbReference>
<name>A0A839HH91_9BURK</name>
<keyword evidence="2" id="KW-0378">Hydrolase</keyword>